<evidence type="ECO:0000313" key="13">
    <source>
        <dbReference type="EMBL" id="MES0874871.1"/>
    </source>
</evidence>
<dbReference type="EC" id="2.5.1.39" evidence="11 12"/>
<comment type="subcellular location">
    <subcellularLocation>
        <location evidence="11">Cell inner membrane</location>
        <topology evidence="11">Multi-pass membrane protein</topology>
    </subcellularLocation>
    <subcellularLocation>
        <location evidence="2">Membrane</location>
        <topology evidence="2">Multi-pass membrane protein</topology>
    </subcellularLocation>
</comment>
<reference evidence="13 14" key="1">
    <citation type="submission" date="2024-06" db="EMBL/GenBank/DDBJ databases">
        <authorList>
            <person name="Li Z."/>
            <person name="Jiang Y."/>
        </authorList>
    </citation>
    <scope>NUCLEOTIDE SEQUENCE [LARGE SCALE GENOMIC DNA]</scope>
    <source>
        <strain evidence="13 14">HSW-8</strain>
    </source>
</reference>
<feature type="transmembrane region" description="Helical" evidence="11">
    <location>
        <begin position="238"/>
        <end position="256"/>
    </location>
</feature>
<evidence type="ECO:0000256" key="7">
    <source>
        <dbReference type="ARBA" id="ARBA00022688"/>
    </source>
</evidence>
<keyword evidence="9 11" id="KW-1133">Transmembrane helix</keyword>
<feature type="transmembrane region" description="Helical" evidence="11">
    <location>
        <begin position="141"/>
        <end position="159"/>
    </location>
</feature>
<feature type="transmembrane region" description="Helical" evidence="11">
    <location>
        <begin position="45"/>
        <end position="69"/>
    </location>
</feature>
<evidence type="ECO:0000256" key="3">
    <source>
        <dbReference type="ARBA" id="ARBA00005985"/>
    </source>
</evidence>
<keyword evidence="7 11" id="KW-0831">Ubiquinone biosynthesis</keyword>
<evidence type="ECO:0000256" key="11">
    <source>
        <dbReference type="HAMAP-Rule" id="MF_01635"/>
    </source>
</evidence>
<evidence type="ECO:0000313" key="14">
    <source>
        <dbReference type="Proteomes" id="UP001465331"/>
    </source>
</evidence>
<dbReference type="Gene3D" id="1.10.357.140">
    <property type="entry name" value="UbiA prenyltransferase"/>
    <property type="match status" value="1"/>
</dbReference>
<evidence type="ECO:0000256" key="6">
    <source>
        <dbReference type="ARBA" id="ARBA00022679"/>
    </source>
</evidence>
<accession>A0ABV2ADF7</accession>
<comment type="similarity">
    <text evidence="3 11">Belongs to the UbiA prenyltransferase family.</text>
</comment>
<dbReference type="CDD" id="cd13959">
    <property type="entry name" value="PT_UbiA_COQ2"/>
    <property type="match status" value="1"/>
</dbReference>
<comment type="function">
    <text evidence="11">Catalyzes the prenylation of para-hydroxybenzoate (PHB) with an all-trans polyprenyl group. Mediates the second step in the final reaction sequence of ubiquinone-8 (UQ-8) biosynthesis, which is the condensation of the polyisoprenoid side chain with PHB, generating the first membrane-bound Q intermediate 3-octaprenyl-4-hydroxybenzoate.</text>
</comment>
<dbReference type="PANTHER" id="PTHR11048">
    <property type="entry name" value="PRENYLTRANSFERASES"/>
    <property type="match status" value="1"/>
</dbReference>
<dbReference type="InterPro" id="IPR030470">
    <property type="entry name" value="UbiA_prenylTrfase_CS"/>
</dbReference>
<dbReference type="Proteomes" id="UP001465331">
    <property type="component" value="Unassembled WGS sequence"/>
</dbReference>
<feature type="transmembrane region" description="Helical" evidence="11">
    <location>
        <begin position="90"/>
        <end position="110"/>
    </location>
</feature>
<keyword evidence="4 11" id="KW-1003">Cell membrane</keyword>
<keyword evidence="14" id="KW-1185">Reference proteome</keyword>
<feature type="transmembrane region" description="Helical" evidence="11">
    <location>
        <begin position="215"/>
        <end position="232"/>
    </location>
</feature>
<dbReference type="InterPro" id="IPR006370">
    <property type="entry name" value="HB_polyprenyltransferase-like"/>
</dbReference>
<evidence type="ECO:0000256" key="12">
    <source>
        <dbReference type="NCBIfam" id="TIGR01474"/>
    </source>
</evidence>
<dbReference type="NCBIfam" id="TIGR01474">
    <property type="entry name" value="ubiA_proteo"/>
    <property type="match status" value="1"/>
</dbReference>
<comment type="cofactor">
    <cofactor evidence="1 11">
        <name>Mg(2+)</name>
        <dbReference type="ChEBI" id="CHEBI:18420"/>
    </cofactor>
</comment>
<keyword evidence="10 11" id="KW-0472">Membrane</keyword>
<evidence type="ECO:0000256" key="5">
    <source>
        <dbReference type="ARBA" id="ARBA00022519"/>
    </source>
</evidence>
<feature type="transmembrane region" description="Helical" evidence="11">
    <location>
        <begin position="165"/>
        <end position="184"/>
    </location>
</feature>
<name>A0ABV2ADF7_9GAMM</name>
<gene>
    <name evidence="11 13" type="primary">ubiA</name>
    <name evidence="13" type="ORF">ABSH63_12775</name>
</gene>
<keyword evidence="11" id="KW-0460">Magnesium</keyword>
<organism evidence="13 14">
    <name type="scientific">Sinimarinibacterium thermocellulolyticum</name>
    <dbReference type="NCBI Taxonomy" id="3170016"/>
    <lineage>
        <taxon>Bacteria</taxon>
        <taxon>Pseudomonadati</taxon>
        <taxon>Pseudomonadota</taxon>
        <taxon>Gammaproteobacteria</taxon>
        <taxon>Nevskiales</taxon>
        <taxon>Nevskiaceae</taxon>
        <taxon>Sinimarinibacterium</taxon>
    </lineage>
</organism>
<comment type="pathway">
    <text evidence="11">Cofactor biosynthesis; ubiquinone biosynthesis.</text>
</comment>
<comment type="catalytic activity">
    <reaction evidence="11">
        <text>all-trans-octaprenyl diphosphate + 4-hydroxybenzoate = 4-hydroxy-3-(all-trans-octaprenyl)benzoate + diphosphate</text>
        <dbReference type="Rhea" id="RHEA:27782"/>
        <dbReference type="ChEBI" id="CHEBI:1617"/>
        <dbReference type="ChEBI" id="CHEBI:17879"/>
        <dbReference type="ChEBI" id="CHEBI:33019"/>
        <dbReference type="ChEBI" id="CHEBI:57711"/>
        <dbReference type="EC" id="2.5.1.39"/>
    </reaction>
</comment>
<comment type="caution">
    <text evidence="13">The sequence shown here is derived from an EMBL/GenBank/DDBJ whole genome shotgun (WGS) entry which is preliminary data.</text>
</comment>
<dbReference type="GO" id="GO:0008412">
    <property type="term" value="F:4-hydroxybenzoate polyprenyltransferase activity"/>
    <property type="evidence" value="ECO:0007669"/>
    <property type="project" value="UniProtKB-EC"/>
</dbReference>
<keyword evidence="8 11" id="KW-0812">Transmembrane</keyword>
<dbReference type="PROSITE" id="PS00943">
    <property type="entry name" value="UBIA"/>
    <property type="match status" value="1"/>
</dbReference>
<evidence type="ECO:0000256" key="4">
    <source>
        <dbReference type="ARBA" id="ARBA00022475"/>
    </source>
</evidence>
<dbReference type="Gene3D" id="1.20.120.1780">
    <property type="entry name" value="UbiA prenyltransferase"/>
    <property type="match status" value="1"/>
</dbReference>
<dbReference type="Pfam" id="PF01040">
    <property type="entry name" value="UbiA"/>
    <property type="match status" value="1"/>
</dbReference>
<evidence type="ECO:0000256" key="10">
    <source>
        <dbReference type="ARBA" id="ARBA00023136"/>
    </source>
</evidence>
<evidence type="ECO:0000256" key="8">
    <source>
        <dbReference type="ARBA" id="ARBA00022692"/>
    </source>
</evidence>
<dbReference type="InterPro" id="IPR000537">
    <property type="entry name" value="UbiA_prenyltransferase"/>
</dbReference>
<evidence type="ECO:0000256" key="1">
    <source>
        <dbReference type="ARBA" id="ARBA00001946"/>
    </source>
</evidence>
<keyword evidence="6 11" id="KW-0808">Transferase</keyword>
<feature type="transmembrane region" description="Helical" evidence="11">
    <location>
        <begin position="116"/>
        <end position="134"/>
    </location>
</feature>
<dbReference type="InterPro" id="IPR044878">
    <property type="entry name" value="UbiA_sf"/>
</dbReference>
<keyword evidence="5 11" id="KW-0997">Cell inner membrane</keyword>
<feature type="transmembrane region" description="Helical" evidence="11">
    <location>
        <begin position="21"/>
        <end position="39"/>
    </location>
</feature>
<evidence type="ECO:0000256" key="9">
    <source>
        <dbReference type="ARBA" id="ARBA00022989"/>
    </source>
</evidence>
<dbReference type="HAMAP" id="MF_01635">
    <property type="entry name" value="UbiA"/>
    <property type="match status" value="1"/>
</dbReference>
<sequence length="301" mass="32781">MDTSALHKLRDYALLMRLDRPIGIYLLLWPTLWALWFAADGMPSLHVLAVFVLGTVLMRSAGCAINDFADREFDPHVARTRQRPVAAGRVAPSEAVRLFVVVSLVAFGLLSSLKNTLALALSVPAALLAALYPFTKRWISLPQAVLGIAFSWGMPMAYAAVRHEIVWAEVLVLMAANLCWVVAYDTYYAMADREDDLKIGVKSSAILFGRHDRRVVACLQALALLLLAGLGVVDGRGLPFFLGLVVAAGFAVRQWVMTRTREPAACFAAFLDNNRFGGSIFAGLALDHAWPRLASLIAAAS</sequence>
<proteinExistence type="inferred from homology"/>
<protein>
    <recommendedName>
        <fullName evidence="11 12">4-hydroxybenzoate octaprenyltransferase</fullName>
        <ecNumber evidence="11 12">2.5.1.39</ecNumber>
    </recommendedName>
    <alternativeName>
        <fullName evidence="11">4-HB polyprenyltransferase</fullName>
    </alternativeName>
</protein>
<dbReference type="EMBL" id="JBEPIJ010000016">
    <property type="protein sequence ID" value="MES0874871.1"/>
    <property type="molecule type" value="Genomic_DNA"/>
</dbReference>
<dbReference type="InterPro" id="IPR039653">
    <property type="entry name" value="Prenyltransferase"/>
</dbReference>
<dbReference type="PANTHER" id="PTHR11048:SF28">
    <property type="entry name" value="4-HYDROXYBENZOATE POLYPRENYLTRANSFERASE, MITOCHONDRIAL"/>
    <property type="match status" value="1"/>
</dbReference>
<evidence type="ECO:0000256" key="2">
    <source>
        <dbReference type="ARBA" id="ARBA00004141"/>
    </source>
</evidence>
<dbReference type="RefSeq" id="WP_352890255.1">
    <property type="nucleotide sequence ID" value="NZ_JBEPIJ010000016.1"/>
</dbReference>